<evidence type="ECO:0000313" key="2">
    <source>
        <dbReference type="Proteomes" id="UP000003340"/>
    </source>
</evidence>
<dbReference type="HOGENOM" id="CLU_053308_0_0_9"/>
<dbReference type="EMBL" id="ACEC01000093">
    <property type="protein sequence ID" value="EEG29713.1"/>
    <property type="molecule type" value="Genomic_DNA"/>
</dbReference>
<organism evidence="1 2">
    <name type="scientific">[Clostridium] methylpentosum DSM 5476</name>
    <dbReference type="NCBI Taxonomy" id="537013"/>
    <lineage>
        <taxon>Bacteria</taxon>
        <taxon>Bacillati</taxon>
        <taxon>Bacillota</taxon>
        <taxon>Clostridia</taxon>
        <taxon>Eubacteriales</taxon>
        <taxon>Oscillospiraceae</taxon>
        <taxon>Oscillospiraceae incertae sedis</taxon>
    </lineage>
</organism>
<keyword evidence="2" id="KW-1185">Reference proteome</keyword>
<accession>C0EFT4</accession>
<protein>
    <submittedName>
        <fullName evidence="1">Uncharacterized protein</fullName>
    </submittedName>
</protein>
<evidence type="ECO:0000313" key="1">
    <source>
        <dbReference type="EMBL" id="EEG29713.1"/>
    </source>
</evidence>
<dbReference type="STRING" id="537013.CLOSTMETH_02726"/>
<reference evidence="1 2" key="2">
    <citation type="submission" date="2009-02" db="EMBL/GenBank/DDBJ databases">
        <title>Draft genome sequence of Clostridium methylpentosum (DSM 5476).</title>
        <authorList>
            <person name="Sudarsanam P."/>
            <person name="Ley R."/>
            <person name="Guruge J."/>
            <person name="Turnbaugh P.J."/>
            <person name="Mahowald M."/>
            <person name="Liep D."/>
            <person name="Gordon J."/>
        </authorList>
    </citation>
    <scope>NUCLEOTIDE SEQUENCE [LARGE SCALE GENOMIC DNA]</scope>
    <source>
        <strain evidence="1 2">DSM 5476</strain>
    </source>
</reference>
<dbReference type="AlphaFoldDB" id="C0EFT4"/>
<proteinExistence type="predicted"/>
<sequence length="377" mass="43254">MKDFIYSFYNITASSIDRYLQFNGWIRNYNFANRNMMVYTSKNNRQKTLAIPASEEFEDFYPILRDVIGLLQKKENRPANNIVKDITTTFIDRLEFRVISEITEDGKIPLEYAADCVEGLKNLILYSVCAEQSARPICYRTTDYAKALLNKFKLAQTEKGSFILNVDIQVVDENNEQIVLEGCDIPTPFEHKVIERIGTAISQVDAIVNNQRQLTEMAETAFENGITANMCDAFLKMRPVSDTDKVTTTIRYASSLTRQTGQIEQIEMRTNHFLVIDELAKIYRDKIAIQDVSLTGIIRSLSKKIDNDRDLKTIRLYTTFEGASRTVTIVLSDEQYRIACNAHRDGLEVSVSGELDMSERYWVMNNVTSFSPIHQNE</sequence>
<comment type="caution">
    <text evidence="1">The sequence shown here is derived from an EMBL/GenBank/DDBJ whole genome shotgun (WGS) entry which is preliminary data.</text>
</comment>
<name>C0EFT4_9FIRM</name>
<dbReference type="eggNOG" id="ENOG502ZBTI">
    <property type="taxonomic scope" value="Bacteria"/>
</dbReference>
<gene>
    <name evidence="1" type="ORF">CLOSTMETH_02726</name>
</gene>
<reference evidence="1 2" key="1">
    <citation type="submission" date="2009-01" db="EMBL/GenBank/DDBJ databases">
        <authorList>
            <person name="Fulton L."/>
            <person name="Clifton S."/>
            <person name="Fulton B."/>
            <person name="Xu J."/>
            <person name="Minx P."/>
            <person name="Pepin K.H."/>
            <person name="Johnson M."/>
            <person name="Bhonagiri V."/>
            <person name="Nash W.E."/>
            <person name="Mardis E.R."/>
            <person name="Wilson R.K."/>
        </authorList>
    </citation>
    <scope>NUCLEOTIDE SEQUENCE [LARGE SCALE GENOMIC DNA]</scope>
    <source>
        <strain evidence="1 2">DSM 5476</strain>
    </source>
</reference>
<dbReference type="Proteomes" id="UP000003340">
    <property type="component" value="Unassembled WGS sequence"/>
</dbReference>